<proteinExistence type="predicted"/>
<dbReference type="VEuPathDB" id="AmoebaDB:KM1_270220"/>
<protein>
    <submittedName>
        <fullName evidence="1">Uncharacterized protein</fullName>
    </submittedName>
</protein>
<accession>A0A5K1UM80</accession>
<dbReference type="VEuPathDB" id="AmoebaDB:EHI8A_193210"/>
<dbReference type="OMA" id="MNAYCCC"/>
<reference evidence="1 2" key="1">
    <citation type="submission" date="2016-05" db="EMBL/GenBank/DDBJ databases">
        <title>First whole genome sequencing of Entamoeba histolytica HM1:IMSS-clone-6.</title>
        <authorList>
            <person name="Mukherjee Avik.K."/>
            <person name="Izumyama S."/>
            <person name="Nakada-Tsukui K."/>
            <person name="Nozaki T."/>
        </authorList>
    </citation>
    <scope>NUCLEOTIDE SEQUENCE [LARGE SCALE GENOMIC DNA]</scope>
    <source>
        <strain evidence="1 2">HM1:IMSS clone 6</strain>
    </source>
</reference>
<name>A0A5K1UM80_ENTHI</name>
<dbReference type="VEuPathDB" id="AmoebaDB:EHI7A_169960"/>
<organism evidence="1 2">
    <name type="scientific">Entamoeba histolytica</name>
    <dbReference type="NCBI Taxonomy" id="5759"/>
    <lineage>
        <taxon>Eukaryota</taxon>
        <taxon>Amoebozoa</taxon>
        <taxon>Evosea</taxon>
        <taxon>Archamoebae</taxon>
        <taxon>Mastigamoebida</taxon>
        <taxon>Entamoebidae</taxon>
        <taxon>Entamoeba</taxon>
    </lineage>
</organism>
<dbReference type="Proteomes" id="UP000078387">
    <property type="component" value="Unassembled WGS sequence"/>
</dbReference>
<dbReference type="Gene3D" id="3.90.980.20">
    <property type="match status" value="1"/>
</dbReference>
<dbReference type="VEuPathDB" id="AmoebaDB:EHI5A_219600"/>
<evidence type="ECO:0000313" key="2">
    <source>
        <dbReference type="Proteomes" id="UP000078387"/>
    </source>
</evidence>
<dbReference type="FunFam" id="3.90.980.20:FF:000006">
    <property type="entry name" value="Uncharacterized protein"/>
    <property type="match status" value="1"/>
</dbReference>
<dbReference type="VEuPathDB" id="AmoebaDB:EHI_060750"/>
<dbReference type="EMBL" id="BDEQ01000001">
    <property type="protein sequence ID" value="GAT99295.1"/>
    <property type="molecule type" value="Genomic_DNA"/>
</dbReference>
<evidence type="ECO:0000313" key="1">
    <source>
        <dbReference type="EMBL" id="GAT99295.1"/>
    </source>
</evidence>
<sequence>MDNPTFISTQQEPIKMNTYCCCIICQKKSMFLVQNPKIKTTQFVILILTSLKILKPGVEYYSLTKDILPFVKEHMSLFINLKIFKTGKWRKSILDALNHSLEVESGREVCKNRGFYKLKNENKEPIRSTNFFIFKQHLYHQLVLLSNQIIYSAKLLSKWSELLNTSFPQQLALSEDLLIARNSLCSSIQSLNDIKNSFCK</sequence>
<dbReference type="AlphaFoldDB" id="A0A5K1UM80"/>
<comment type="caution">
    <text evidence="1">The sequence shown here is derived from an EMBL/GenBank/DDBJ whole genome shotgun (WGS) entry which is preliminary data.</text>
</comment>
<gene>
    <name evidence="1" type="ORF">CL6EHI_060750</name>
</gene>